<dbReference type="Proteomes" id="UP000295632">
    <property type="component" value="Unassembled WGS sequence"/>
</dbReference>
<reference evidence="1 2" key="1">
    <citation type="submission" date="2019-03" db="EMBL/GenBank/DDBJ databases">
        <title>Genomic Encyclopedia of Type Strains, Phase IV (KMG-IV): sequencing the most valuable type-strain genomes for metagenomic binning, comparative biology and taxonomic classification.</title>
        <authorList>
            <person name="Goeker M."/>
        </authorList>
    </citation>
    <scope>NUCLEOTIDE SEQUENCE [LARGE SCALE GENOMIC DNA]</scope>
    <source>
        <strain evidence="1 2">DSM 28697</strain>
    </source>
</reference>
<gene>
    <name evidence="1" type="ORF">EV213_11582</name>
</gene>
<dbReference type="InterPro" id="IPR008554">
    <property type="entry name" value="Glutaredoxin-like"/>
</dbReference>
<dbReference type="PANTHER" id="PTHR33558">
    <property type="entry name" value="GLUTAREDOXIN-LIKE PROTEIN C5ORF63 HOMOLOG"/>
    <property type="match status" value="1"/>
</dbReference>
<name>A0A4R6TTI5_9BACI</name>
<dbReference type="OrthoDB" id="32865at2"/>
<dbReference type="Pfam" id="PF05768">
    <property type="entry name" value="Glrx-like"/>
    <property type="match status" value="1"/>
</dbReference>
<dbReference type="PANTHER" id="PTHR33558:SF1">
    <property type="entry name" value="GLUTAREDOXIN-LIKE PROTEIN C5ORF63 HOMOLOG"/>
    <property type="match status" value="1"/>
</dbReference>
<evidence type="ECO:0000313" key="2">
    <source>
        <dbReference type="Proteomes" id="UP000295632"/>
    </source>
</evidence>
<dbReference type="InterPro" id="IPR036249">
    <property type="entry name" value="Thioredoxin-like_sf"/>
</dbReference>
<organism evidence="1 2">
    <name type="scientific">Aureibacillus halotolerans</name>
    <dbReference type="NCBI Taxonomy" id="1508390"/>
    <lineage>
        <taxon>Bacteria</taxon>
        <taxon>Bacillati</taxon>
        <taxon>Bacillota</taxon>
        <taxon>Bacilli</taxon>
        <taxon>Bacillales</taxon>
        <taxon>Bacillaceae</taxon>
        <taxon>Aureibacillus</taxon>
    </lineage>
</organism>
<dbReference type="AlphaFoldDB" id="A0A4R6TTI5"/>
<dbReference type="EMBL" id="SNYJ01000015">
    <property type="protein sequence ID" value="TDQ36988.1"/>
    <property type="molecule type" value="Genomic_DNA"/>
</dbReference>
<keyword evidence="2" id="KW-1185">Reference proteome</keyword>
<accession>A0A4R6TTI5</accession>
<evidence type="ECO:0000313" key="1">
    <source>
        <dbReference type="EMBL" id="TDQ36988.1"/>
    </source>
</evidence>
<dbReference type="SUPFAM" id="SSF52833">
    <property type="entry name" value="Thioredoxin-like"/>
    <property type="match status" value="1"/>
</dbReference>
<comment type="caution">
    <text evidence="1">The sequence shown here is derived from an EMBL/GenBank/DDBJ whole genome shotgun (WGS) entry which is preliminary data.</text>
</comment>
<proteinExistence type="predicted"/>
<dbReference type="InterPro" id="IPR052565">
    <property type="entry name" value="Glutaredoxin-like_YDR286C"/>
</dbReference>
<protein>
    <submittedName>
        <fullName evidence="1">Glutaredoxin</fullName>
    </submittedName>
</protein>
<dbReference type="RefSeq" id="WP_133581488.1">
    <property type="nucleotide sequence ID" value="NZ_SNYJ01000015.1"/>
</dbReference>
<dbReference type="Gene3D" id="3.40.30.10">
    <property type="entry name" value="Glutaredoxin"/>
    <property type="match status" value="1"/>
</dbReference>
<sequence length="81" mass="9168">MLSIILYSRPSCALCEEAEAMLTLLQKEYTIDSQVVNIEKDERLHEAYQLSIPVLELNGSIIAEGRINWNDVEQALTSQSE</sequence>